<evidence type="ECO:0000313" key="7">
    <source>
        <dbReference type="EMBL" id="ETW85992.1"/>
    </source>
</evidence>
<dbReference type="Pfam" id="PF23036">
    <property type="entry name" value="TRAPPC10_1st"/>
    <property type="match status" value="1"/>
</dbReference>
<dbReference type="Proteomes" id="UP000030671">
    <property type="component" value="Unassembled WGS sequence"/>
</dbReference>
<comment type="subcellular location">
    <subcellularLocation>
        <location evidence="1">Golgi apparatus</location>
    </subcellularLocation>
</comment>
<dbReference type="GO" id="GO:1990071">
    <property type="term" value="C:TRAPPII protein complex"/>
    <property type="evidence" value="ECO:0007669"/>
    <property type="project" value="InterPro"/>
</dbReference>
<organism evidence="7 8">
    <name type="scientific">Heterobasidion irregulare (strain TC 32-1)</name>
    <dbReference type="NCBI Taxonomy" id="747525"/>
    <lineage>
        <taxon>Eukaryota</taxon>
        <taxon>Fungi</taxon>
        <taxon>Dikarya</taxon>
        <taxon>Basidiomycota</taxon>
        <taxon>Agaricomycotina</taxon>
        <taxon>Agaricomycetes</taxon>
        <taxon>Russulales</taxon>
        <taxon>Bondarzewiaceae</taxon>
        <taxon>Heterobasidion</taxon>
        <taxon>Heterobasidion annosum species complex</taxon>
    </lineage>
</organism>
<sequence>MAPQRALITYSASLSFLSSDYWQHLQNGLSSQLPLRNLHWKPVSRPSIRTIQELEVELVALDSVRDEHTSQVPSTLLEKPLLNLYVVTCEDNETYKTSVRKQIKEWHTIVSQRKNQEWLLLHVTRPDARSAASGFFQMKGSVLDKIRADFNLDKRDRCVQLSWTTGQDNPAAWADLISKIKEGILSAFDSAVAQRSEDVKRSDSQRGMPGWNFCTFFILKESLASSFEGMNLFEDALLQYDELEISFTNVISQKSLLWFGTLILAGQNDDSVPLLSIDKKPYRDLILANAISVFDFRIYLLARQCALLGKVGRVADVCRKASKFLSLLGRQLRDVEDTLPQYFVESWIYSSALSVVEDTEPWARGLEASSLTAFNASKAELLELARNQLTTIGIKAGHLPSKPPFTMALFFPSPSINGARKRSSQKISRTDLLASLEDEDAFYELYVSLTNRAIELNAKAGRRKSALKLHWNLAALDVHRERLPVAFQTFSSLPAHYSPHKWIALESYMLSQAIDIHAALGSARDQQWINIALSFLKSYVDDHGSDLLVTEDDKAAYVSRIVVALQDLANNIDSDLIHSEHPAISIKIVNPNARLAGSEDGSFVDVLVNNRLPCEIPVDEVSVTLTGRESERLVFNVKTRSLASGMSTLTLFCPTSSWGTFIFDSSEVRISRLHFQWVHRQPAEASKLSRQKAELPVLVRLARDLCAFDVRIKRPRCIKLGAPSSILMTVGTGRNQISKAIITLSSTSGVQFRSSQAKLESDGSSGALECNESNVTLVDVDKETVISVLVPHSDASALHAMQVDISVEYTTEPESSISRSLWLTCRVPTLLPVAVNVQDFFRGSKLFSKFTISTTSYQHIRLATAQLKGEEGEEGLVISSTHPHQRSIITITPSRPANFLFQLECQNGRVRDPLCLSIKYRMLRDEIEGIIEQTVDAALAQETEHVTHRSILIDRVIQTLEGDAGWVQLYGVTGELDVPDTNEEGEIGQILRNIKEVLRQNKNPSINDGTWRELQIPVDVPIMNILVAARIHILANPFTTESTSSDQLPPLYAGQPISALLTMHATFRWGTRNHDDKRGYKMRFDIEEMLREWLVSGRKRGDFEAQDGSTYTVPITFIALHHGELSLPKVSVTALPLAGEMTMGSLSLPSVETYQIHGAEKILVLPRGGRSTFVVGMGEGID</sequence>
<dbReference type="AlphaFoldDB" id="W4KJG3"/>
<dbReference type="GO" id="GO:0005829">
    <property type="term" value="C:cytosol"/>
    <property type="evidence" value="ECO:0007669"/>
    <property type="project" value="GOC"/>
</dbReference>
<proteinExistence type="predicted"/>
<evidence type="ECO:0000256" key="2">
    <source>
        <dbReference type="ARBA" id="ARBA00022448"/>
    </source>
</evidence>
<evidence type="ECO:0000259" key="4">
    <source>
        <dbReference type="Pfam" id="PF12584"/>
    </source>
</evidence>
<dbReference type="PANTHER" id="PTHR13251">
    <property type="entry name" value="EPILEPSY HOLOPROSENCEPHALY CANDIDATE 1/TMEM1"/>
    <property type="match status" value="1"/>
</dbReference>
<evidence type="ECO:0000256" key="1">
    <source>
        <dbReference type="ARBA" id="ARBA00004555"/>
    </source>
</evidence>
<dbReference type="GO" id="GO:0006891">
    <property type="term" value="P:intra-Golgi vesicle-mediated transport"/>
    <property type="evidence" value="ECO:0007669"/>
    <property type="project" value="TreeGrafter"/>
</dbReference>
<dbReference type="InterPro" id="IPR055505">
    <property type="entry name" value="DUF7077"/>
</dbReference>
<dbReference type="InterPro" id="IPR022233">
    <property type="entry name" value="TRAPPC10/Trs130_C"/>
</dbReference>
<name>W4KJG3_HETIT</name>
<feature type="domain" description="TRAPPC10/Trs130 C-terminal" evidence="4">
    <location>
        <begin position="1017"/>
        <end position="1165"/>
    </location>
</feature>
<evidence type="ECO:0000313" key="8">
    <source>
        <dbReference type="Proteomes" id="UP000030671"/>
    </source>
</evidence>
<keyword evidence="2" id="KW-0813">Transport</keyword>
<evidence type="ECO:0000259" key="6">
    <source>
        <dbReference type="Pfam" id="PF23274"/>
    </source>
</evidence>
<evidence type="ECO:0008006" key="9">
    <source>
        <dbReference type="Google" id="ProtNLM"/>
    </source>
</evidence>
<dbReference type="InterPro" id="IPR045126">
    <property type="entry name" value="TRAPPC10/Trs130"/>
</dbReference>
<feature type="domain" description="DUF7077" evidence="6">
    <location>
        <begin position="707"/>
        <end position="814"/>
    </location>
</feature>
<evidence type="ECO:0000256" key="3">
    <source>
        <dbReference type="ARBA" id="ARBA00023034"/>
    </source>
</evidence>
<dbReference type="STRING" id="747525.W4KJG3"/>
<dbReference type="RefSeq" id="XP_009542785.1">
    <property type="nucleotide sequence ID" value="XM_009544490.1"/>
</dbReference>
<dbReference type="OrthoDB" id="10256906at2759"/>
<dbReference type="Pfam" id="PF23274">
    <property type="entry name" value="DUF7077"/>
    <property type="match status" value="1"/>
</dbReference>
<dbReference type="HOGENOM" id="CLU_004654_0_0_1"/>
<keyword evidence="3" id="KW-0333">Golgi apparatus</keyword>
<dbReference type="Pfam" id="PF12584">
    <property type="entry name" value="TRAPPC10"/>
    <property type="match status" value="1"/>
</dbReference>
<gene>
    <name evidence="7" type="ORF">HETIRDRAFT_309755</name>
</gene>
<dbReference type="GeneID" id="20669709"/>
<dbReference type="InParanoid" id="W4KJG3"/>
<evidence type="ECO:0000259" key="5">
    <source>
        <dbReference type="Pfam" id="PF23036"/>
    </source>
</evidence>
<dbReference type="KEGG" id="hir:HETIRDRAFT_309755"/>
<protein>
    <recommendedName>
        <fullName evidence="9">Trafficking protein particle complex subunit 10</fullName>
    </recommendedName>
</protein>
<reference evidence="7 8" key="1">
    <citation type="journal article" date="2012" name="New Phytol.">
        <title>Insight into trade-off between wood decay and parasitism from the genome of a fungal forest pathogen.</title>
        <authorList>
            <person name="Olson A."/>
            <person name="Aerts A."/>
            <person name="Asiegbu F."/>
            <person name="Belbahri L."/>
            <person name="Bouzid O."/>
            <person name="Broberg A."/>
            <person name="Canback B."/>
            <person name="Coutinho P.M."/>
            <person name="Cullen D."/>
            <person name="Dalman K."/>
            <person name="Deflorio G."/>
            <person name="van Diepen L.T."/>
            <person name="Dunand C."/>
            <person name="Duplessis S."/>
            <person name="Durling M."/>
            <person name="Gonthier P."/>
            <person name="Grimwood J."/>
            <person name="Fossdal C.G."/>
            <person name="Hansson D."/>
            <person name="Henrissat B."/>
            <person name="Hietala A."/>
            <person name="Himmelstrand K."/>
            <person name="Hoffmeister D."/>
            <person name="Hogberg N."/>
            <person name="James T.Y."/>
            <person name="Karlsson M."/>
            <person name="Kohler A."/>
            <person name="Kues U."/>
            <person name="Lee Y.H."/>
            <person name="Lin Y.C."/>
            <person name="Lind M."/>
            <person name="Lindquist E."/>
            <person name="Lombard V."/>
            <person name="Lucas S."/>
            <person name="Lunden K."/>
            <person name="Morin E."/>
            <person name="Murat C."/>
            <person name="Park J."/>
            <person name="Raffaello T."/>
            <person name="Rouze P."/>
            <person name="Salamov A."/>
            <person name="Schmutz J."/>
            <person name="Solheim H."/>
            <person name="Stahlberg J."/>
            <person name="Velez H."/>
            <person name="de Vries R.P."/>
            <person name="Wiebenga A."/>
            <person name="Woodward S."/>
            <person name="Yakovlev I."/>
            <person name="Garbelotto M."/>
            <person name="Martin F."/>
            <person name="Grigoriev I.V."/>
            <person name="Stenlid J."/>
        </authorList>
    </citation>
    <scope>NUCLEOTIDE SEQUENCE [LARGE SCALE GENOMIC DNA]</scope>
    <source>
        <strain evidence="7 8">TC 32-1</strain>
    </source>
</reference>
<dbReference type="InterPro" id="IPR056913">
    <property type="entry name" value="TRAPPC10/Trs130_N"/>
</dbReference>
<dbReference type="PANTHER" id="PTHR13251:SF3">
    <property type="entry name" value="TRAFFICKING PROTEIN PARTICLE COMPLEX SUBUNIT 10"/>
    <property type="match status" value="1"/>
</dbReference>
<accession>W4KJG3</accession>
<feature type="domain" description="TRAPPC10/Trs130 N-terminal" evidence="5">
    <location>
        <begin position="4"/>
        <end position="318"/>
    </location>
</feature>
<dbReference type="EMBL" id="KI925455">
    <property type="protein sequence ID" value="ETW85992.1"/>
    <property type="molecule type" value="Genomic_DNA"/>
</dbReference>
<dbReference type="eggNOG" id="KOG1931">
    <property type="taxonomic scope" value="Eukaryota"/>
</dbReference>
<dbReference type="GO" id="GO:0034498">
    <property type="term" value="P:early endosome to Golgi transport"/>
    <property type="evidence" value="ECO:0007669"/>
    <property type="project" value="TreeGrafter"/>
</dbReference>
<keyword evidence="8" id="KW-1185">Reference proteome</keyword>